<dbReference type="PANTHER" id="PTHR24276:SF96">
    <property type="entry name" value="PEPTIDASE S1 DOMAIN-CONTAINING PROTEIN"/>
    <property type="match status" value="1"/>
</dbReference>
<dbReference type="Pfam" id="PF00089">
    <property type="entry name" value="Trypsin"/>
    <property type="match status" value="1"/>
</dbReference>
<sequence>MFLSFFNIITILIPLILADENFDEGKIVGGAAAEDGQYPYQVSLRLNDRHFCGGSILTERWILTAAHCLSGFNDTSIKVVTGTNTLDEGGDSYQSKRIVSHPKYSAALIRNDVGLIEVDKDIIFGDKVAPVKLPTTDFSKSDYPAVLSGWGTTTYPGKPPNELQHIKLTVIDQRDCLNTSLRVTNNNICTLNKKGEGACHGDSGGPLVADDVQIGIVSWGTPCARGRPDVFTRVYSYVDWIHNYITV</sequence>
<dbReference type="GeneID" id="107271187"/>
<dbReference type="FunFam" id="2.40.10.10:FF:000047">
    <property type="entry name" value="Trypsin eta"/>
    <property type="match status" value="1"/>
</dbReference>
<dbReference type="PROSITE" id="PS50240">
    <property type="entry name" value="TRYPSIN_DOM"/>
    <property type="match status" value="1"/>
</dbReference>
<dbReference type="SUPFAM" id="SSF50494">
    <property type="entry name" value="Trypsin-like serine proteases"/>
    <property type="match status" value="1"/>
</dbReference>
<dbReference type="EC" id="3.4.21.1" evidence="8"/>
<evidence type="ECO:0000256" key="4">
    <source>
        <dbReference type="ARBA" id="ARBA00022670"/>
    </source>
</evidence>
<keyword evidence="4 9" id="KW-0645">Protease</keyword>
<dbReference type="PROSITE" id="PS00135">
    <property type="entry name" value="TRYPSIN_SER"/>
    <property type="match status" value="1"/>
</dbReference>
<comment type="subcellular location">
    <subcellularLocation>
        <location evidence="1">Secreted</location>
        <location evidence="1">Extracellular space</location>
    </subcellularLocation>
</comment>
<protein>
    <recommendedName>
        <fullName evidence="8">chymotrypsin</fullName>
        <ecNumber evidence="8">3.4.21.1</ecNumber>
    </recommendedName>
</protein>
<dbReference type="InterPro" id="IPR033116">
    <property type="entry name" value="TRYPSIN_SER"/>
</dbReference>
<dbReference type="InterPro" id="IPR009003">
    <property type="entry name" value="Peptidase_S1_PA"/>
</dbReference>
<dbReference type="RefSeq" id="XP_015602364.1">
    <property type="nucleotide sequence ID" value="XM_015746878.2"/>
</dbReference>
<reference evidence="13" key="1">
    <citation type="submission" date="2025-08" db="UniProtKB">
        <authorList>
            <consortium name="RefSeq"/>
        </authorList>
    </citation>
    <scope>IDENTIFICATION</scope>
</reference>
<dbReference type="Gene3D" id="2.40.10.10">
    <property type="entry name" value="Trypsin-like serine proteases"/>
    <property type="match status" value="2"/>
</dbReference>
<feature type="domain" description="Peptidase S1" evidence="11">
    <location>
        <begin position="27"/>
        <end position="246"/>
    </location>
</feature>
<dbReference type="InterPro" id="IPR001314">
    <property type="entry name" value="Peptidase_S1A"/>
</dbReference>
<organism evidence="12 13">
    <name type="scientific">Cephus cinctus</name>
    <name type="common">Wheat stem sawfly</name>
    <dbReference type="NCBI Taxonomy" id="211228"/>
    <lineage>
        <taxon>Eukaryota</taxon>
        <taxon>Metazoa</taxon>
        <taxon>Ecdysozoa</taxon>
        <taxon>Arthropoda</taxon>
        <taxon>Hexapoda</taxon>
        <taxon>Insecta</taxon>
        <taxon>Pterygota</taxon>
        <taxon>Neoptera</taxon>
        <taxon>Endopterygota</taxon>
        <taxon>Hymenoptera</taxon>
        <taxon>Cephoidea</taxon>
        <taxon>Cephidae</taxon>
        <taxon>Cephus</taxon>
    </lineage>
</organism>
<keyword evidence="6 9" id="KW-0720">Serine protease</keyword>
<dbReference type="PROSITE" id="PS00134">
    <property type="entry name" value="TRYPSIN_HIS"/>
    <property type="match status" value="1"/>
</dbReference>
<comment type="similarity">
    <text evidence="2">Belongs to the peptidase S1 family.</text>
</comment>
<proteinExistence type="inferred from homology"/>
<keyword evidence="10" id="KW-0732">Signal</keyword>
<evidence type="ECO:0000256" key="5">
    <source>
        <dbReference type="ARBA" id="ARBA00022801"/>
    </source>
</evidence>
<accession>A0AAJ7FPW2</accession>
<dbReference type="PRINTS" id="PR00722">
    <property type="entry name" value="CHYMOTRYPSIN"/>
</dbReference>
<feature type="signal peptide" evidence="10">
    <location>
        <begin position="1"/>
        <end position="18"/>
    </location>
</feature>
<dbReference type="KEGG" id="ccin:107271187"/>
<dbReference type="GO" id="GO:0004252">
    <property type="term" value="F:serine-type endopeptidase activity"/>
    <property type="evidence" value="ECO:0007669"/>
    <property type="project" value="UniProtKB-EC"/>
</dbReference>
<dbReference type="InterPro" id="IPR050430">
    <property type="entry name" value="Peptidase_S1"/>
</dbReference>
<name>A0AAJ7FPW2_CEPCN</name>
<evidence type="ECO:0000256" key="2">
    <source>
        <dbReference type="ARBA" id="ARBA00007664"/>
    </source>
</evidence>
<keyword evidence="7" id="KW-1015">Disulfide bond</keyword>
<dbReference type="SMART" id="SM00020">
    <property type="entry name" value="Tryp_SPc"/>
    <property type="match status" value="1"/>
</dbReference>
<evidence type="ECO:0000256" key="7">
    <source>
        <dbReference type="ARBA" id="ARBA00023157"/>
    </source>
</evidence>
<dbReference type="PANTHER" id="PTHR24276">
    <property type="entry name" value="POLYSERASE-RELATED"/>
    <property type="match status" value="1"/>
</dbReference>
<evidence type="ECO:0000256" key="1">
    <source>
        <dbReference type="ARBA" id="ARBA00004239"/>
    </source>
</evidence>
<evidence type="ECO:0000259" key="11">
    <source>
        <dbReference type="PROSITE" id="PS50240"/>
    </source>
</evidence>
<evidence type="ECO:0000256" key="9">
    <source>
        <dbReference type="RuleBase" id="RU363034"/>
    </source>
</evidence>
<evidence type="ECO:0000313" key="12">
    <source>
        <dbReference type="Proteomes" id="UP000694920"/>
    </source>
</evidence>
<evidence type="ECO:0000256" key="10">
    <source>
        <dbReference type="SAM" id="SignalP"/>
    </source>
</evidence>
<dbReference type="AlphaFoldDB" id="A0AAJ7FPW2"/>
<dbReference type="GO" id="GO:0016485">
    <property type="term" value="P:protein processing"/>
    <property type="evidence" value="ECO:0007669"/>
    <property type="project" value="UniProtKB-ARBA"/>
</dbReference>
<evidence type="ECO:0000256" key="6">
    <source>
        <dbReference type="ARBA" id="ARBA00022825"/>
    </source>
</evidence>
<dbReference type="InterPro" id="IPR043504">
    <property type="entry name" value="Peptidase_S1_PA_chymotrypsin"/>
</dbReference>
<dbReference type="InterPro" id="IPR001254">
    <property type="entry name" value="Trypsin_dom"/>
</dbReference>
<keyword evidence="3" id="KW-0964">Secreted</keyword>
<dbReference type="GO" id="GO:0005576">
    <property type="term" value="C:extracellular region"/>
    <property type="evidence" value="ECO:0007669"/>
    <property type="project" value="UniProtKB-SubCell"/>
</dbReference>
<evidence type="ECO:0000256" key="8">
    <source>
        <dbReference type="ARBA" id="ARBA00044036"/>
    </source>
</evidence>
<dbReference type="Proteomes" id="UP000694920">
    <property type="component" value="Unplaced"/>
</dbReference>
<dbReference type="InterPro" id="IPR018114">
    <property type="entry name" value="TRYPSIN_HIS"/>
</dbReference>
<evidence type="ECO:0000256" key="3">
    <source>
        <dbReference type="ARBA" id="ARBA00022525"/>
    </source>
</evidence>
<dbReference type="CDD" id="cd00190">
    <property type="entry name" value="Tryp_SPc"/>
    <property type="match status" value="1"/>
</dbReference>
<feature type="chain" id="PRO_5042600817" description="chymotrypsin" evidence="10">
    <location>
        <begin position="19"/>
        <end position="247"/>
    </location>
</feature>
<gene>
    <name evidence="13" type="primary">LOC107271187</name>
</gene>
<evidence type="ECO:0000313" key="13">
    <source>
        <dbReference type="RefSeq" id="XP_015602364.1"/>
    </source>
</evidence>
<keyword evidence="5 9" id="KW-0378">Hydrolase</keyword>
<keyword evidence="12" id="KW-1185">Reference proteome</keyword>